<reference evidence="1 2" key="1">
    <citation type="submission" date="2016-10" db="EMBL/GenBank/DDBJ databases">
        <authorList>
            <person name="de Groot N.N."/>
        </authorList>
    </citation>
    <scope>NUCLEOTIDE SEQUENCE [LARGE SCALE GENOMIC DNA]</scope>
    <source>
        <strain evidence="1 2">AB35.6</strain>
    </source>
</reference>
<protein>
    <submittedName>
        <fullName evidence="1">YjbR protein</fullName>
    </submittedName>
</protein>
<proteinExistence type="predicted"/>
<dbReference type="EMBL" id="FNSD01000001">
    <property type="protein sequence ID" value="SEB45104.1"/>
    <property type="molecule type" value="Genomic_DNA"/>
</dbReference>
<name>A0A1H4JFL6_9BACT</name>
<evidence type="ECO:0000313" key="1">
    <source>
        <dbReference type="EMBL" id="SEB45104.1"/>
    </source>
</evidence>
<dbReference type="OrthoDB" id="277063at2"/>
<dbReference type="InterPro" id="IPR038056">
    <property type="entry name" value="YjbR-like_sf"/>
</dbReference>
<sequence length="117" mass="12830">MTNKEAIDRFRRIALGLPGAAEGSHAGAVDFRVNHRIFVTLAYAARNQGTLKLTLGQQADFLAERSDVFEAVHGGWGRMGMTFIRLDAEEDILIGAITTAYRNVASKPLAKKRATKK</sequence>
<gene>
    <name evidence="1" type="ORF">SAMN05443244_0588</name>
</gene>
<dbReference type="Proteomes" id="UP000182409">
    <property type="component" value="Unassembled WGS sequence"/>
</dbReference>
<accession>A0A1H4JFL6</accession>
<evidence type="ECO:0000313" key="2">
    <source>
        <dbReference type="Proteomes" id="UP000182409"/>
    </source>
</evidence>
<dbReference type="AlphaFoldDB" id="A0A1H4JFL6"/>
<dbReference type="RefSeq" id="WP_074652269.1">
    <property type="nucleotide sequence ID" value="NZ_FNSD01000001.1"/>
</dbReference>
<organism evidence="1 2">
    <name type="scientific">Terriglobus roseus</name>
    <dbReference type="NCBI Taxonomy" id="392734"/>
    <lineage>
        <taxon>Bacteria</taxon>
        <taxon>Pseudomonadati</taxon>
        <taxon>Acidobacteriota</taxon>
        <taxon>Terriglobia</taxon>
        <taxon>Terriglobales</taxon>
        <taxon>Acidobacteriaceae</taxon>
        <taxon>Terriglobus</taxon>
    </lineage>
</organism>
<dbReference type="SUPFAM" id="SSF142906">
    <property type="entry name" value="YjbR-like"/>
    <property type="match status" value="1"/>
</dbReference>